<protein>
    <submittedName>
        <fullName evidence="5">Glycosyltransferase family 2 protein</fullName>
    </submittedName>
</protein>
<dbReference type="PANTHER" id="PTHR43179">
    <property type="entry name" value="RHAMNOSYLTRANSFERASE WBBL"/>
    <property type="match status" value="1"/>
</dbReference>
<comment type="caution">
    <text evidence="5">The sequence shown here is derived from an EMBL/GenBank/DDBJ whole genome shotgun (WGS) entry which is preliminary data.</text>
</comment>
<evidence type="ECO:0000256" key="1">
    <source>
        <dbReference type="ARBA" id="ARBA00006739"/>
    </source>
</evidence>
<dbReference type="Proteomes" id="UP000754644">
    <property type="component" value="Unassembled WGS sequence"/>
</dbReference>
<dbReference type="GO" id="GO:0016757">
    <property type="term" value="F:glycosyltransferase activity"/>
    <property type="evidence" value="ECO:0007669"/>
    <property type="project" value="UniProtKB-KW"/>
</dbReference>
<evidence type="ECO:0000259" key="4">
    <source>
        <dbReference type="Pfam" id="PF00535"/>
    </source>
</evidence>
<reference evidence="5" key="1">
    <citation type="submission" date="2020-05" db="EMBL/GenBank/DDBJ databases">
        <title>Sulfur intermediates as new biogeochemical hubs in an aquatic model microbial ecosystem.</title>
        <authorList>
            <person name="Vigneron A."/>
        </authorList>
    </citation>
    <scope>NUCLEOTIDE SEQUENCE</scope>
    <source>
        <strain evidence="5">Bin.250</strain>
    </source>
</reference>
<dbReference type="PANTHER" id="PTHR43179:SF12">
    <property type="entry name" value="GALACTOFURANOSYLTRANSFERASE GLFT2"/>
    <property type="match status" value="1"/>
</dbReference>
<dbReference type="EMBL" id="JABMOJ010000559">
    <property type="protein sequence ID" value="NQV66678.1"/>
    <property type="molecule type" value="Genomic_DNA"/>
</dbReference>
<dbReference type="InterPro" id="IPR001173">
    <property type="entry name" value="Glyco_trans_2-like"/>
</dbReference>
<evidence type="ECO:0000256" key="2">
    <source>
        <dbReference type="ARBA" id="ARBA00022676"/>
    </source>
</evidence>
<evidence type="ECO:0000313" key="6">
    <source>
        <dbReference type="Proteomes" id="UP000754644"/>
    </source>
</evidence>
<evidence type="ECO:0000256" key="3">
    <source>
        <dbReference type="ARBA" id="ARBA00022679"/>
    </source>
</evidence>
<dbReference type="Gene3D" id="3.90.550.10">
    <property type="entry name" value="Spore Coat Polysaccharide Biosynthesis Protein SpsA, Chain A"/>
    <property type="match status" value="1"/>
</dbReference>
<organism evidence="5 6">
    <name type="scientific">SAR86 cluster bacterium</name>
    <dbReference type="NCBI Taxonomy" id="2030880"/>
    <lineage>
        <taxon>Bacteria</taxon>
        <taxon>Pseudomonadati</taxon>
        <taxon>Pseudomonadota</taxon>
        <taxon>Gammaproteobacteria</taxon>
        <taxon>SAR86 cluster</taxon>
    </lineage>
</organism>
<dbReference type="InterPro" id="IPR029044">
    <property type="entry name" value="Nucleotide-diphossugar_trans"/>
</dbReference>
<name>A0A972VYM0_9GAMM</name>
<evidence type="ECO:0000313" key="5">
    <source>
        <dbReference type="EMBL" id="NQV66678.1"/>
    </source>
</evidence>
<sequence length="273" mass="31028">MTSNINYTIVIPVLNQLHYTQQCVQSLIDHGVPAASLLIIDNGSTDDTPNWLATRSDIRSVINPVNLGCGGAWTQGALLSSSDWVVLLNNDIICTHNFIEAQIAAAEKYDLDVVSPSMVEFELDYDLNEFTQTFLQTMQNTVRVGWFHGVCFSVRREVFQKIGFIDTDRLLFGREDAEFLARCTRHGLKVGCVGAALMHHFGSITQSAMKREQGITKFGDHRYLYAKLGLNWWGRQRAKFARKSQTARWRKQELARSGMTLHMVHRDAQVEYR</sequence>
<feature type="domain" description="Glycosyltransferase 2-like" evidence="4">
    <location>
        <begin position="8"/>
        <end position="162"/>
    </location>
</feature>
<dbReference type="SUPFAM" id="SSF53448">
    <property type="entry name" value="Nucleotide-diphospho-sugar transferases"/>
    <property type="match status" value="1"/>
</dbReference>
<accession>A0A972VYM0</accession>
<dbReference type="Pfam" id="PF00535">
    <property type="entry name" value="Glycos_transf_2"/>
    <property type="match status" value="1"/>
</dbReference>
<comment type="similarity">
    <text evidence="1">Belongs to the glycosyltransferase 2 family.</text>
</comment>
<dbReference type="AlphaFoldDB" id="A0A972VYM0"/>
<proteinExistence type="inferred from homology"/>
<gene>
    <name evidence="5" type="ORF">HQ497_15070</name>
</gene>
<keyword evidence="3" id="KW-0808">Transferase</keyword>
<keyword evidence="2" id="KW-0328">Glycosyltransferase</keyword>